<reference evidence="5" key="1">
    <citation type="submission" date="2023-03" db="EMBL/GenBank/DDBJ databases">
        <title>Massive genome expansion in bonnet fungi (Mycena s.s.) driven by repeated elements and novel gene families across ecological guilds.</title>
        <authorList>
            <consortium name="Lawrence Berkeley National Laboratory"/>
            <person name="Harder C.B."/>
            <person name="Miyauchi S."/>
            <person name="Viragh M."/>
            <person name="Kuo A."/>
            <person name="Thoen E."/>
            <person name="Andreopoulos B."/>
            <person name="Lu D."/>
            <person name="Skrede I."/>
            <person name="Drula E."/>
            <person name="Henrissat B."/>
            <person name="Morin E."/>
            <person name="Kohler A."/>
            <person name="Barry K."/>
            <person name="LaButti K."/>
            <person name="Morin E."/>
            <person name="Salamov A."/>
            <person name="Lipzen A."/>
            <person name="Mereny Z."/>
            <person name="Hegedus B."/>
            <person name="Baldrian P."/>
            <person name="Stursova M."/>
            <person name="Weitz H."/>
            <person name="Taylor A."/>
            <person name="Grigoriev I.V."/>
            <person name="Nagy L.G."/>
            <person name="Martin F."/>
            <person name="Kauserud H."/>
        </authorList>
    </citation>
    <scope>NUCLEOTIDE SEQUENCE</scope>
    <source>
        <strain evidence="5">CBHHK188m</strain>
    </source>
</reference>
<evidence type="ECO:0000313" key="6">
    <source>
        <dbReference type="Proteomes" id="UP001215280"/>
    </source>
</evidence>
<proteinExistence type="inferred from homology"/>
<dbReference type="HAMAP" id="MF_01363">
    <property type="entry name" value="Ribosomal_bL21"/>
    <property type="match status" value="1"/>
</dbReference>
<keyword evidence="2 5" id="KW-0689">Ribosomal protein</keyword>
<comment type="caution">
    <text evidence="5">The sequence shown here is derived from an EMBL/GenBank/DDBJ whole genome shotgun (WGS) entry which is preliminary data.</text>
</comment>
<dbReference type="GO" id="GO:0003735">
    <property type="term" value="F:structural constituent of ribosome"/>
    <property type="evidence" value="ECO:0007669"/>
    <property type="project" value="InterPro"/>
</dbReference>
<dbReference type="GO" id="GO:0005762">
    <property type="term" value="C:mitochondrial large ribosomal subunit"/>
    <property type="evidence" value="ECO:0007669"/>
    <property type="project" value="TreeGrafter"/>
</dbReference>
<sequence length="164" mass="17820">MLVASARTVRCNLQRLIHTASVAPSSTSAALELIRSQPSRYIVATLGGRKHILTPRDLLTVPRIRDVKVGDVVALSAIHELGSREYTLRGNPIIPPSSGVRVNATVVEHTKGAMEFIFKKKRRKGYQKLIQHKQPYTRLRIGEIEIAGGQGGGAGADPDVHSQA</sequence>
<evidence type="ECO:0000256" key="3">
    <source>
        <dbReference type="ARBA" id="ARBA00023274"/>
    </source>
</evidence>
<protein>
    <recommendedName>
        <fullName evidence="4">Large ribosomal subunit protein bL21m</fullName>
    </recommendedName>
</protein>
<organism evidence="5 6">
    <name type="scientific">Mycena maculata</name>
    <dbReference type="NCBI Taxonomy" id="230809"/>
    <lineage>
        <taxon>Eukaryota</taxon>
        <taxon>Fungi</taxon>
        <taxon>Dikarya</taxon>
        <taxon>Basidiomycota</taxon>
        <taxon>Agaricomycotina</taxon>
        <taxon>Agaricomycetes</taxon>
        <taxon>Agaricomycetidae</taxon>
        <taxon>Agaricales</taxon>
        <taxon>Marasmiineae</taxon>
        <taxon>Mycenaceae</taxon>
        <taxon>Mycena</taxon>
    </lineage>
</organism>
<dbReference type="InterPro" id="IPR001787">
    <property type="entry name" value="Ribosomal_bL21"/>
</dbReference>
<dbReference type="PANTHER" id="PTHR21349">
    <property type="entry name" value="50S RIBOSOMAL PROTEIN L21"/>
    <property type="match status" value="1"/>
</dbReference>
<dbReference type="GO" id="GO:0006412">
    <property type="term" value="P:translation"/>
    <property type="evidence" value="ECO:0007669"/>
    <property type="project" value="InterPro"/>
</dbReference>
<evidence type="ECO:0000256" key="2">
    <source>
        <dbReference type="ARBA" id="ARBA00022980"/>
    </source>
</evidence>
<dbReference type="InterPro" id="IPR036164">
    <property type="entry name" value="bL21-like_sf"/>
</dbReference>
<keyword evidence="3" id="KW-0687">Ribonucleoprotein</keyword>
<keyword evidence="6" id="KW-1185">Reference proteome</keyword>
<comment type="similarity">
    <text evidence="1">Belongs to the bacterial ribosomal protein bL21 family.</text>
</comment>
<dbReference type="AlphaFoldDB" id="A0AAD7JGY1"/>
<gene>
    <name evidence="5" type="ORF">DFH07DRAFT_396456</name>
</gene>
<dbReference type="EMBL" id="JARJLG010000040">
    <property type="protein sequence ID" value="KAJ7763633.1"/>
    <property type="molecule type" value="Genomic_DNA"/>
</dbReference>
<dbReference type="InterPro" id="IPR028909">
    <property type="entry name" value="bL21-like"/>
</dbReference>
<accession>A0AAD7JGY1</accession>
<dbReference type="Proteomes" id="UP001215280">
    <property type="component" value="Unassembled WGS sequence"/>
</dbReference>
<dbReference type="Pfam" id="PF00829">
    <property type="entry name" value="Ribosomal_L21p"/>
    <property type="match status" value="1"/>
</dbReference>
<dbReference type="PANTHER" id="PTHR21349:SF0">
    <property type="entry name" value="LARGE RIBOSOMAL SUBUNIT PROTEIN BL21M"/>
    <property type="match status" value="1"/>
</dbReference>
<evidence type="ECO:0000256" key="4">
    <source>
        <dbReference type="ARBA" id="ARBA00044129"/>
    </source>
</evidence>
<name>A0AAD7JGY1_9AGAR</name>
<evidence type="ECO:0000256" key="1">
    <source>
        <dbReference type="ARBA" id="ARBA00008563"/>
    </source>
</evidence>
<evidence type="ECO:0000313" key="5">
    <source>
        <dbReference type="EMBL" id="KAJ7763633.1"/>
    </source>
</evidence>
<dbReference type="GO" id="GO:0003723">
    <property type="term" value="F:RNA binding"/>
    <property type="evidence" value="ECO:0007669"/>
    <property type="project" value="InterPro"/>
</dbReference>
<dbReference type="SUPFAM" id="SSF141091">
    <property type="entry name" value="L21p-like"/>
    <property type="match status" value="1"/>
</dbReference>